<dbReference type="InterPro" id="IPR009057">
    <property type="entry name" value="Homeodomain-like_sf"/>
</dbReference>
<dbReference type="InterPro" id="IPR018060">
    <property type="entry name" value="HTH_AraC"/>
</dbReference>
<evidence type="ECO:0000256" key="3">
    <source>
        <dbReference type="ARBA" id="ARBA00023163"/>
    </source>
</evidence>
<dbReference type="KEGG" id="azz:DEW08_00580"/>
<keyword evidence="2" id="KW-0238">DNA-binding</keyword>
<dbReference type="Proteomes" id="UP000245629">
    <property type="component" value="Chromosome 1"/>
</dbReference>
<keyword evidence="3" id="KW-0804">Transcription</keyword>
<evidence type="ECO:0000259" key="4">
    <source>
        <dbReference type="PROSITE" id="PS01124"/>
    </source>
</evidence>
<dbReference type="Gene3D" id="1.10.10.60">
    <property type="entry name" value="Homeodomain-like"/>
    <property type="match status" value="1"/>
</dbReference>
<organism evidence="5 6">
    <name type="scientific">Azospirillum thermophilum</name>
    <dbReference type="NCBI Taxonomy" id="2202148"/>
    <lineage>
        <taxon>Bacteria</taxon>
        <taxon>Pseudomonadati</taxon>
        <taxon>Pseudomonadota</taxon>
        <taxon>Alphaproteobacteria</taxon>
        <taxon>Rhodospirillales</taxon>
        <taxon>Azospirillaceae</taxon>
        <taxon>Azospirillum</taxon>
    </lineage>
</organism>
<dbReference type="AlphaFoldDB" id="A0A2S2CK61"/>
<sequence length="325" mass="35684">MGDPESVEVITDRAEDVCDQEKALRGWTQCYSQLQPGRFAGELREVVIPGVRLIRETTNLRLHQHTAPPPDMVVIGLPSLRSAPARFEGKEVEENDIMAFSGAKVCEFICSGPMSVLAIAIDARRLKDYRLTLPGMDRLRSGCFPSSHATKLRAELERLLNSVPEAGAAPQEAAGPGGLLRHAGVHMPILDRCLQVVEQITSDAPEPERSLAPSQRHVLVDRVVEYVRAHPDDTLSVAQIAQAVGVTTRMLEYSFASVLGITPKAWLRMIRLNAARRALKAADPRSATVAGIAMDHGFWHLGRFSTYYAAMYGEKPSDTLKARAQ</sequence>
<dbReference type="Pfam" id="PF12833">
    <property type="entry name" value="HTH_18"/>
    <property type="match status" value="1"/>
</dbReference>
<protein>
    <recommendedName>
        <fullName evidence="4">HTH araC/xylS-type domain-containing protein</fullName>
    </recommendedName>
</protein>
<dbReference type="PROSITE" id="PS00041">
    <property type="entry name" value="HTH_ARAC_FAMILY_1"/>
    <property type="match status" value="1"/>
</dbReference>
<dbReference type="EMBL" id="CP029352">
    <property type="protein sequence ID" value="AWK84884.1"/>
    <property type="molecule type" value="Genomic_DNA"/>
</dbReference>
<evidence type="ECO:0000313" key="5">
    <source>
        <dbReference type="EMBL" id="AWK84884.1"/>
    </source>
</evidence>
<dbReference type="PROSITE" id="PS01124">
    <property type="entry name" value="HTH_ARAC_FAMILY_2"/>
    <property type="match status" value="1"/>
</dbReference>
<dbReference type="InterPro" id="IPR050204">
    <property type="entry name" value="AraC_XylS_family_regulators"/>
</dbReference>
<evidence type="ECO:0000256" key="2">
    <source>
        <dbReference type="ARBA" id="ARBA00023125"/>
    </source>
</evidence>
<dbReference type="PANTHER" id="PTHR46796">
    <property type="entry name" value="HTH-TYPE TRANSCRIPTIONAL ACTIVATOR RHAS-RELATED"/>
    <property type="match status" value="1"/>
</dbReference>
<keyword evidence="6" id="KW-1185">Reference proteome</keyword>
<dbReference type="InterPro" id="IPR018062">
    <property type="entry name" value="HTH_AraC-typ_CS"/>
</dbReference>
<dbReference type="OrthoDB" id="9802263at2"/>
<proteinExistence type="predicted"/>
<reference evidence="6" key="1">
    <citation type="submission" date="2018-05" db="EMBL/GenBank/DDBJ databases">
        <title>Azospirillum thermophila sp. nov., a novel isolated from hot spring.</title>
        <authorList>
            <person name="Zhao Z."/>
        </authorList>
    </citation>
    <scope>NUCLEOTIDE SEQUENCE [LARGE SCALE GENOMIC DNA]</scope>
    <source>
        <strain evidence="6">CFH 70021</strain>
    </source>
</reference>
<keyword evidence="1" id="KW-0805">Transcription regulation</keyword>
<dbReference type="GO" id="GO:0003700">
    <property type="term" value="F:DNA-binding transcription factor activity"/>
    <property type="evidence" value="ECO:0007669"/>
    <property type="project" value="InterPro"/>
</dbReference>
<name>A0A2S2CK61_9PROT</name>
<dbReference type="SUPFAM" id="SSF46689">
    <property type="entry name" value="Homeodomain-like"/>
    <property type="match status" value="1"/>
</dbReference>
<dbReference type="SMART" id="SM00342">
    <property type="entry name" value="HTH_ARAC"/>
    <property type="match status" value="1"/>
</dbReference>
<dbReference type="RefSeq" id="WP_109323632.1">
    <property type="nucleotide sequence ID" value="NZ_CP029352.1"/>
</dbReference>
<evidence type="ECO:0000313" key="6">
    <source>
        <dbReference type="Proteomes" id="UP000245629"/>
    </source>
</evidence>
<dbReference type="GO" id="GO:0043565">
    <property type="term" value="F:sequence-specific DNA binding"/>
    <property type="evidence" value="ECO:0007669"/>
    <property type="project" value="InterPro"/>
</dbReference>
<gene>
    <name evidence="5" type="ORF">DEW08_00580</name>
</gene>
<evidence type="ECO:0000256" key="1">
    <source>
        <dbReference type="ARBA" id="ARBA00023015"/>
    </source>
</evidence>
<accession>A0A2S2CK61</accession>
<feature type="domain" description="HTH araC/xylS-type" evidence="4">
    <location>
        <begin position="221"/>
        <end position="322"/>
    </location>
</feature>
<dbReference type="PANTHER" id="PTHR46796:SF12">
    <property type="entry name" value="HTH-TYPE DNA-BINDING TRANSCRIPTIONAL ACTIVATOR EUTR"/>
    <property type="match status" value="1"/>
</dbReference>